<reference evidence="3" key="2">
    <citation type="journal article" date="2023" name="IMA Fungus">
        <title>Comparative genomic study of the Penicillium genus elucidates a diverse pangenome and 15 lateral gene transfer events.</title>
        <authorList>
            <person name="Petersen C."/>
            <person name="Sorensen T."/>
            <person name="Nielsen M.R."/>
            <person name="Sondergaard T.E."/>
            <person name="Sorensen J.L."/>
            <person name="Fitzpatrick D.A."/>
            <person name="Frisvad J.C."/>
            <person name="Nielsen K.L."/>
        </authorList>
    </citation>
    <scope>NUCLEOTIDE SEQUENCE</scope>
    <source>
        <strain evidence="3">IBT 30069</strain>
    </source>
</reference>
<proteinExistence type="predicted"/>
<dbReference type="EMBL" id="JAPQKH010000003">
    <property type="protein sequence ID" value="KAJ5107082.1"/>
    <property type="molecule type" value="Genomic_DNA"/>
</dbReference>
<sequence length="201" mass="21339">MPYLPTSQAYLEQSALLLEAYPETVRLFTLQSDSTRPTPRQTIFTYRTSHNIKTKSNLTTTQRITTKYSFPTERPAQQLKRKKSQAKKEEKQSNSTEQPEPTAPVASLVLKTYHAPTGICLKYQTNKLQEVGRLMTGLGKLAGGADVASLGLSGPGVAGDVEMADGEDTAGVVAQGAGAAATPAGGKTGGKGKKKGGKGKR</sequence>
<dbReference type="GO" id="GO:0006614">
    <property type="term" value="P:SRP-dependent cotranslational protein targeting to membrane"/>
    <property type="evidence" value="ECO:0007669"/>
    <property type="project" value="InterPro"/>
</dbReference>
<dbReference type="PANTHER" id="PTHR12834:SF12">
    <property type="entry name" value="SIGNAL RECOGNITION PARTICLE 9 KDA PROTEIN"/>
    <property type="match status" value="1"/>
</dbReference>
<evidence type="ECO:0000259" key="2">
    <source>
        <dbReference type="Pfam" id="PF05486"/>
    </source>
</evidence>
<feature type="domain" description="SRP9" evidence="2">
    <location>
        <begin position="60"/>
        <end position="142"/>
    </location>
</feature>
<evidence type="ECO:0000313" key="4">
    <source>
        <dbReference type="Proteomes" id="UP001149165"/>
    </source>
</evidence>
<keyword evidence="4" id="KW-1185">Reference proteome</keyword>
<feature type="compositionally biased region" description="Low complexity" evidence="1">
    <location>
        <begin position="176"/>
        <end position="185"/>
    </location>
</feature>
<protein>
    <recommendedName>
        <fullName evidence="2">SRP9 domain-containing protein</fullName>
    </recommendedName>
</protein>
<evidence type="ECO:0000313" key="3">
    <source>
        <dbReference type="EMBL" id="KAJ5107082.1"/>
    </source>
</evidence>
<feature type="compositionally biased region" description="Basic residues" evidence="1">
    <location>
        <begin position="190"/>
        <end position="201"/>
    </location>
</feature>
<dbReference type="InterPro" id="IPR039432">
    <property type="entry name" value="SRP9_dom"/>
</dbReference>
<organism evidence="3 4">
    <name type="scientific">Penicillium angulare</name>
    <dbReference type="NCBI Taxonomy" id="116970"/>
    <lineage>
        <taxon>Eukaryota</taxon>
        <taxon>Fungi</taxon>
        <taxon>Dikarya</taxon>
        <taxon>Ascomycota</taxon>
        <taxon>Pezizomycotina</taxon>
        <taxon>Eurotiomycetes</taxon>
        <taxon>Eurotiomycetidae</taxon>
        <taxon>Eurotiales</taxon>
        <taxon>Aspergillaceae</taxon>
        <taxon>Penicillium</taxon>
    </lineage>
</organism>
<feature type="region of interest" description="Disordered" evidence="1">
    <location>
        <begin position="62"/>
        <end position="103"/>
    </location>
</feature>
<dbReference type="PANTHER" id="PTHR12834">
    <property type="entry name" value="SIGNAL RECOGNITION PARTICLE 9 KDA PROTEIN"/>
    <property type="match status" value="1"/>
</dbReference>
<gene>
    <name evidence="3" type="ORF">N7456_003757</name>
</gene>
<comment type="caution">
    <text evidence="3">The sequence shown here is derived from an EMBL/GenBank/DDBJ whole genome shotgun (WGS) entry which is preliminary data.</text>
</comment>
<dbReference type="InterPro" id="IPR039914">
    <property type="entry name" value="SRP9-like"/>
</dbReference>
<dbReference type="Pfam" id="PF05486">
    <property type="entry name" value="SRP9-21"/>
    <property type="match status" value="1"/>
</dbReference>
<dbReference type="GO" id="GO:0005786">
    <property type="term" value="C:signal recognition particle, endoplasmic reticulum targeting"/>
    <property type="evidence" value="ECO:0007669"/>
    <property type="project" value="TreeGrafter"/>
</dbReference>
<dbReference type="AlphaFoldDB" id="A0A9W9FVD5"/>
<reference evidence="3" key="1">
    <citation type="submission" date="2022-11" db="EMBL/GenBank/DDBJ databases">
        <authorList>
            <person name="Petersen C."/>
        </authorList>
    </citation>
    <scope>NUCLEOTIDE SEQUENCE</scope>
    <source>
        <strain evidence="3">IBT 30069</strain>
    </source>
</reference>
<dbReference type="OrthoDB" id="5419752at2759"/>
<feature type="region of interest" description="Disordered" evidence="1">
    <location>
        <begin position="176"/>
        <end position="201"/>
    </location>
</feature>
<name>A0A9W9FVD5_9EURO</name>
<evidence type="ECO:0000256" key="1">
    <source>
        <dbReference type="SAM" id="MobiDB-lite"/>
    </source>
</evidence>
<dbReference type="Proteomes" id="UP001149165">
    <property type="component" value="Unassembled WGS sequence"/>
</dbReference>
<accession>A0A9W9FVD5</accession>